<gene>
    <name evidence="4" type="ORF">L203_100403</name>
</gene>
<dbReference type="EMBL" id="CP143784">
    <property type="protein sequence ID" value="WVN85258.1"/>
    <property type="molecule type" value="Genomic_DNA"/>
</dbReference>
<keyword evidence="5" id="KW-1185">Reference proteome</keyword>
<evidence type="ECO:0000313" key="5">
    <source>
        <dbReference type="Proteomes" id="UP000094043"/>
    </source>
</evidence>
<proteinExistence type="predicted"/>
<dbReference type="OrthoDB" id="5795902at2759"/>
<dbReference type="CDD" id="cd19677">
    <property type="entry name" value="UBR-box_UBR7"/>
    <property type="match status" value="1"/>
</dbReference>
<dbReference type="InterPro" id="IPR011011">
    <property type="entry name" value="Znf_FYVE_PHD"/>
</dbReference>
<dbReference type="InterPro" id="IPR040204">
    <property type="entry name" value="UBR7"/>
</dbReference>
<evidence type="ECO:0000256" key="2">
    <source>
        <dbReference type="ARBA" id="ARBA00022771"/>
    </source>
</evidence>
<dbReference type="InterPro" id="IPR003126">
    <property type="entry name" value="Znf_UBR"/>
</dbReference>
<dbReference type="SUPFAM" id="SSF57903">
    <property type="entry name" value="FYVE/PHD zinc finger"/>
    <property type="match status" value="1"/>
</dbReference>
<dbReference type="InterPro" id="IPR013083">
    <property type="entry name" value="Znf_RING/FYVE/PHD"/>
</dbReference>
<dbReference type="PROSITE" id="PS51157">
    <property type="entry name" value="ZF_UBR"/>
    <property type="match status" value="1"/>
</dbReference>
<reference evidence="4" key="3">
    <citation type="submission" date="2024-01" db="EMBL/GenBank/DDBJ databases">
        <authorList>
            <person name="Coelho M.A."/>
            <person name="David-Palma M."/>
            <person name="Shea T."/>
            <person name="Sun S."/>
            <person name="Cuomo C.A."/>
            <person name="Heitman J."/>
        </authorList>
    </citation>
    <scope>NUCLEOTIDE SEQUENCE</scope>
    <source>
        <strain evidence="4">CBS 7841</strain>
    </source>
</reference>
<protein>
    <submittedName>
        <fullName evidence="4">Uncharacterized protein</fullName>
    </submittedName>
</protein>
<dbReference type="GO" id="GO:0008270">
    <property type="term" value="F:zinc ion binding"/>
    <property type="evidence" value="ECO:0007669"/>
    <property type="project" value="UniProtKB-KW"/>
</dbReference>
<dbReference type="Proteomes" id="UP000094043">
    <property type="component" value="Chromosome 1"/>
</dbReference>
<evidence type="ECO:0000256" key="1">
    <source>
        <dbReference type="ARBA" id="ARBA00022723"/>
    </source>
</evidence>
<dbReference type="PANTHER" id="PTHR13513">
    <property type="entry name" value="E3 UBIQUITIN-PROTEIN LIGASE UBR7"/>
    <property type="match status" value="1"/>
</dbReference>
<dbReference type="Pfam" id="PF02207">
    <property type="entry name" value="zf-UBR"/>
    <property type="match status" value="1"/>
</dbReference>
<dbReference type="Gene3D" id="3.30.40.10">
    <property type="entry name" value="Zinc/RING finger domain, C3HC4 (zinc finger)"/>
    <property type="match status" value="1"/>
</dbReference>
<dbReference type="VEuPathDB" id="FungiDB:L203_05724"/>
<reference evidence="4" key="2">
    <citation type="journal article" date="2022" name="Elife">
        <title>Obligate sexual reproduction of a homothallic fungus closely related to the Cryptococcus pathogenic species complex.</title>
        <authorList>
            <person name="Passer A.R."/>
            <person name="Clancey S.A."/>
            <person name="Shea T."/>
            <person name="David-Palma M."/>
            <person name="Averette A.F."/>
            <person name="Boekhout T."/>
            <person name="Porcel B.M."/>
            <person name="Nowrousian M."/>
            <person name="Cuomo C.A."/>
            <person name="Sun S."/>
            <person name="Heitman J."/>
            <person name="Coelho M.A."/>
        </authorList>
    </citation>
    <scope>NUCLEOTIDE SEQUENCE</scope>
    <source>
        <strain evidence="4">CBS 7841</strain>
    </source>
</reference>
<name>A0A1E3HY17_9TREE</name>
<dbReference type="RefSeq" id="XP_066065959.1">
    <property type="nucleotide sequence ID" value="XM_066209862.1"/>
</dbReference>
<dbReference type="GO" id="GO:0005737">
    <property type="term" value="C:cytoplasm"/>
    <property type="evidence" value="ECO:0007669"/>
    <property type="project" value="TreeGrafter"/>
</dbReference>
<keyword evidence="3" id="KW-0862">Zinc</keyword>
<dbReference type="KEGG" id="cdep:91084619"/>
<dbReference type="InterPro" id="IPR047506">
    <property type="entry name" value="UBR7-like_UBR-box"/>
</dbReference>
<dbReference type="PANTHER" id="PTHR13513:SF9">
    <property type="entry name" value="E3 UBIQUITIN-PROTEIN LIGASE UBR7-RELATED"/>
    <property type="match status" value="1"/>
</dbReference>
<keyword evidence="2" id="KW-0863">Zinc-finger</keyword>
<dbReference type="GeneID" id="91084619"/>
<organism evidence="4 5">
    <name type="scientific">Cryptococcus depauperatus CBS 7841</name>
    <dbReference type="NCBI Taxonomy" id="1295531"/>
    <lineage>
        <taxon>Eukaryota</taxon>
        <taxon>Fungi</taxon>
        <taxon>Dikarya</taxon>
        <taxon>Basidiomycota</taxon>
        <taxon>Agaricomycotina</taxon>
        <taxon>Tremellomycetes</taxon>
        <taxon>Tremellales</taxon>
        <taxon>Cryptococcaceae</taxon>
        <taxon>Cryptococcus</taxon>
    </lineage>
</organism>
<keyword evidence="1" id="KW-0479">Metal-binding</keyword>
<sequence length="435" mass="49182">MASSSSSSRLTLLPSNYLASQAPSSEITLQSLIDVSDRMADEAREALPYKFNECSYERGYLRQSVWACLDCEEKGICYGCSISCHGEHHLVELWTKRSFRCDCPTSSMQPETQDGLKRRRCSLNPPETQPMVCNKKNRYSKNFKGKFCRCGRDYDAEVETEAMIYCIACEDWLHESCLNLRQHHPEDPSPSAFCNAIQPSKENHPPTPLTASNFAGTLTSEEVADEDIDEESNVLIATDTYDGLICADCVNSNSFLQAQAGKKGWMIIEPVEEGWTVVGKSDLDEDSSDLEVFKRPLNVEESSFSKKLKLDSGSLKVDGNHWRWKGKGDIFLAHGIRENLQTQLDATAIESLPFPLQDEEIYEPPREEEEDETVEQATSRVVSSLPRIQAIEALHGYQRLKERLNEMLRGHVQSGQTVKKEDIEELFEQLKSKQT</sequence>
<evidence type="ECO:0000256" key="3">
    <source>
        <dbReference type="ARBA" id="ARBA00022833"/>
    </source>
</evidence>
<dbReference type="GO" id="GO:0061630">
    <property type="term" value="F:ubiquitin protein ligase activity"/>
    <property type="evidence" value="ECO:0007669"/>
    <property type="project" value="InterPro"/>
</dbReference>
<dbReference type="SMART" id="SM00396">
    <property type="entry name" value="ZnF_UBR1"/>
    <property type="match status" value="1"/>
</dbReference>
<evidence type="ECO:0000313" key="4">
    <source>
        <dbReference type="EMBL" id="WVN85258.1"/>
    </source>
</evidence>
<reference evidence="4" key="1">
    <citation type="submission" date="2016-06" db="EMBL/GenBank/DDBJ databases">
        <authorList>
            <person name="Cuomo C."/>
            <person name="Litvintseva A."/>
            <person name="Heitman J."/>
            <person name="Chen Y."/>
            <person name="Sun S."/>
            <person name="Springer D."/>
            <person name="Dromer F."/>
            <person name="Young S."/>
            <person name="Zeng Q."/>
            <person name="Chapman S."/>
            <person name="Gujja S."/>
            <person name="Saif S."/>
            <person name="Birren B."/>
        </authorList>
    </citation>
    <scope>NUCLEOTIDE SEQUENCE</scope>
    <source>
        <strain evidence="4">CBS 7841</strain>
    </source>
</reference>
<dbReference type="AlphaFoldDB" id="A0A1E3HY17"/>
<accession>A0A1E3HY17</accession>